<dbReference type="Proteomes" id="UP000014073">
    <property type="component" value="Unassembled WGS sequence"/>
</dbReference>
<dbReference type="HOGENOM" id="CLU_3095484_0_0_10"/>
<protein>
    <submittedName>
        <fullName evidence="1">Uncharacterized protein</fullName>
    </submittedName>
</protein>
<evidence type="ECO:0000313" key="1">
    <source>
        <dbReference type="EMBL" id="EEF75591.1"/>
    </source>
</evidence>
<name>S0FAP7_9BACT</name>
<keyword evidence="2" id="KW-1185">Reference proteome</keyword>
<organism evidence="1 2">
    <name type="scientific">Phocaeicola coprophilus DSM 18228 = JCM 13818</name>
    <dbReference type="NCBI Taxonomy" id="547042"/>
    <lineage>
        <taxon>Bacteria</taxon>
        <taxon>Pseudomonadati</taxon>
        <taxon>Bacteroidota</taxon>
        <taxon>Bacteroidia</taxon>
        <taxon>Bacteroidales</taxon>
        <taxon>Bacteroidaceae</taxon>
        <taxon>Phocaeicola</taxon>
    </lineage>
</organism>
<dbReference type="EMBL" id="ACBW01000084">
    <property type="protein sequence ID" value="EEF75591.1"/>
    <property type="molecule type" value="Genomic_DNA"/>
</dbReference>
<proteinExistence type="predicted"/>
<dbReference type="AlphaFoldDB" id="S0FAP7"/>
<dbReference type="STRING" id="547042.BACCOPRO_01081"/>
<accession>S0FAP7</accession>
<comment type="caution">
    <text evidence="1">The sequence shown here is derived from an EMBL/GenBank/DDBJ whole genome shotgun (WGS) entry which is preliminary data.</text>
</comment>
<gene>
    <name evidence="1" type="ORF">BACCOPRO_01081</name>
</gene>
<evidence type="ECO:0000313" key="2">
    <source>
        <dbReference type="Proteomes" id="UP000014073"/>
    </source>
</evidence>
<reference evidence="1 2" key="1">
    <citation type="submission" date="2008-12" db="EMBL/GenBank/DDBJ databases">
        <authorList>
            <person name="Fulton L."/>
            <person name="Clifton S."/>
            <person name="Fulton B."/>
            <person name="Xu J."/>
            <person name="Minx P."/>
            <person name="Pepin K.H."/>
            <person name="Johnson M."/>
            <person name="Bhonagiri V."/>
            <person name="Nash W.E."/>
            <person name="Mardis E.R."/>
            <person name="Wilson R.K."/>
        </authorList>
    </citation>
    <scope>NUCLEOTIDE SEQUENCE [LARGE SCALE GENOMIC DNA]</scope>
    <source>
        <strain evidence="1 2">DSM 18228</strain>
    </source>
</reference>
<sequence>MSSHEKHLPLQGAGFPPKSEILSNLRCLCLEAAAYAVNPLNPK</sequence>